<name>A0A3S5FCQ0_9PLAT</name>
<organism evidence="1 2">
    <name type="scientific">Protopolystoma xenopodis</name>
    <dbReference type="NCBI Taxonomy" id="117903"/>
    <lineage>
        <taxon>Eukaryota</taxon>
        <taxon>Metazoa</taxon>
        <taxon>Spiralia</taxon>
        <taxon>Lophotrochozoa</taxon>
        <taxon>Platyhelminthes</taxon>
        <taxon>Monogenea</taxon>
        <taxon>Polyopisthocotylea</taxon>
        <taxon>Polystomatidea</taxon>
        <taxon>Polystomatidae</taxon>
        <taxon>Protopolystoma</taxon>
    </lineage>
</organism>
<accession>A0A3S5FCQ0</accession>
<dbReference type="Proteomes" id="UP000784294">
    <property type="component" value="Unassembled WGS sequence"/>
</dbReference>
<evidence type="ECO:0000313" key="2">
    <source>
        <dbReference type="Proteomes" id="UP000784294"/>
    </source>
</evidence>
<protein>
    <submittedName>
        <fullName evidence="1">Uncharacterized protein</fullName>
    </submittedName>
</protein>
<reference evidence="1" key="1">
    <citation type="submission" date="2018-11" db="EMBL/GenBank/DDBJ databases">
        <authorList>
            <consortium name="Pathogen Informatics"/>
        </authorList>
    </citation>
    <scope>NUCLEOTIDE SEQUENCE</scope>
</reference>
<dbReference type="AlphaFoldDB" id="A0A3S5FCQ0"/>
<sequence length="114" mass="12961">MGKFAVPFLPRPMRQLIRYPKYARRQDHNKASFRHTNVPTTTVLNQPYSLNYLSIYIKLGACKTTIFLLTSSLYFIYLHNLHNLRSFSSSQANSVLHASPCLASLSAIRPSICA</sequence>
<dbReference type="EMBL" id="CAAALY010019569">
    <property type="protein sequence ID" value="VEL13977.1"/>
    <property type="molecule type" value="Genomic_DNA"/>
</dbReference>
<proteinExistence type="predicted"/>
<gene>
    <name evidence="1" type="ORF">PXEA_LOCUS7417</name>
</gene>
<comment type="caution">
    <text evidence="1">The sequence shown here is derived from an EMBL/GenBank/DDBJ whole genome shotgun (WGS) entry which is preliminary data.</text>
</comment>
<evidence type="ECO:0000313" key="1">
    <source>
        <dbReference type="EMBL" id="VEL13977.1"/>
    </source>
</evidence>
<keyword evidence="2" id="KW-1185">Reference proteome</keyword>